<accession>A0A8N1S616</accession>
<keyword evidence="2" id="KW-1185">Reference proteome</keyword>
<evidence type="ECO:0000256" key="1">
    <source>
        <dbReference type="SAM" id="MobiDB-lite"/>
    </source>
</evidence>
<dbReference type="GeneID" id="112552673"/>
<dbReference type="Proteomes" id="UP000504615">
    <property type="component" value="Unplaced"/>
</dbReference>
<dbReference type="AlphaFoldDB" id="A0A8N1S616"/>
<name>A0A8N1S616_9HYME</name>
<feature type="compositionally biased region" description="Acidic residues" evidence="1">
    <location>
        <begin position="172"/>
        <end position="183"/>
    </location>
</feature>
<protein>
    <submittedName>
        <fullName evidence="3">Uncharacterized protein LOC112552673</fullName>
    </submittedName>
</protein>
<feature type="region of interest" description="Disordered" evidence="1">
    <location>
        <begin position="145"/>
        <end position="183"/>
    </location>
</feature>
<organism evidence="2 3">
    <name type="scientific">Pogonomyrmex barbatus</name>
    <name type="common">red harvester ant</name>
    <dbReference type="NCBI Taxonomy" id="144034"/>
    <lineage>
        <taxon>Eukaryota</taxon>
        <taxon>Metazoa</taxon>
        <taxon>Ecdysozoa</taxon>
        <taxon>Arthropoda</taxon>
        <taxon>Hexapoda</taxon>
        <taxon>Insecta</taxon>
        <taxon>Pterygota</taxon>
        <taxon>Neoptera</taxon>
        <taxon>Endopterygota</taxon>
        <taxon>Hymenoptera</taxon>
        <taxon>Apocrita</taxon>
        <taxon>Aculeata</taxon>
        <taxon>Formicoidea</taxon>
        <taxon>Formicidae</taxon>
        <taxon>Myrmicinae</taxon>
        <taxon>Pogonomyrmex</taxon>
    </lineage>
</organism>
<evidence type="ECO:0000313" key="2">
    <source>
        <dbReference type="Proteomes" id="UP000504615"/>
    </source>
</evidence>
<reference evidence="3" key="1">
    <citation type="submission" date="2025-08" db="UniProtKB">
        <authorList>
            <consortium name="RefSeq"/>
        </authorList>
    </citation>
    <scope>IDENTIFICATION</scope>
</reference>
<proteinExistence type="predicted"/>
<gene>
    <name evidence="3" type="primary">LOC112552673</name>
</gene>
<evidence type="ECO:0000313" key="3">
    <source>
        <dbReference type="RefSeq" id="XP_025074181.1"/>
    </source>
</evidence>
<sequence>METWLWKGYWLPASEYYLLVLMGVDGIAEDRDVDEESPSSTISRPRALQPRESCDRRLRSREDLADLRDCSLAGKFVAHQGWWAREDVSANVRRGVLDTPFCVVWLFDLFLYVCARLEGCRSACFDQPIGADSFVAASSLVESRKSGSAPQPVPEESSFPGVPVMGSGSQEAADEEDDEKAEEVLELDVNETSIEDDDEDNVDEADGDVVRLRLPGHIGQLGRRTIGSQSLGCVWI</sequence>
<dbReference type="RefSeq" id="XP_025074181.1">
    <property type="nucleotide sequence ID" value="XM_025218396.1"/>
</dbReference>